<dbReference type="KEGG" id="tsa:AciPR4_0729"/>
<feature type="transmembrane region" description="Helical" evidence="3">
    <location>
        <begin position="12"/>
        <end position="38"/>
    </location>
</feature>
<dbReference type="Pfam" id="PF10282">
    <property type="entry name" value="Lactonase"/>
    <property type="match status" value="2"/>
</dbReference>
<dbReference type="InterPro" id="IPR019405">
    <property type="entry name" value="Lactonase_7-beta_prop"/>
</dbReference>
<dbReference type="GO" id="GO:0017057">
    <property type="term" value="F:6-phosphogluconolactonase activity"/>
    <property type="evidence" value="ECO:0007669"/>
    <property type="project" value="TreeGrafter"/>
</dbReference>
<evidence type="ECO:0000313" key="4">
    <source>
        <dbReference type="EMBL" id="ADV81562.1"/>
    </source>
</evidence>
<evidence type="ECO:0000256" key="2">
    <source>
        <dbReference type="ARBA" id="ARBA00022526"/>
    </source>
</evidence>
<dbReference type="Proteomes" id="UP000006844">
    <property type="component" value="Chromosome"/>
</dbReference>
<comment type="similarity">
    <text evidence="1">Belongs to the cycloisomerase 2 family.</text>
</comment>
<keyword evidence="3" id="KW-1133">Transmembrane helix</keyword>
<dbReference type="HOGENOM" id="CLU_645467_0_0_0"/>
<keyword evidence="5" id="KW-1185">Reference proteome</keyword>
<accession>E8V5M8</accession>
<evidence type="ECO:0000256" key="3">
    <source>
        <dbReference type="SAM" id="Phobius"/>
    </source>
</evidence>
<proteinExistence type="inferred from homology"/>
<reference evidence="4 5" key="1">
    <citation type="journal article" date="2012" name="Stand. Genomic Sci.">
        <title>Complete genome sequence of Terriglobus saanensis type strain SP1PR4(T), an Acidobacteria from tundra soil.</title>
        <authorList>
            <person name="Rawat S.R."/>
            <person name="Mannisto M.K."/>
            <person name="Starovoytov V."/>
            <person name="Goodwin L."/>
            <person name="Nolan M."/>
            <person name="Hauser L."/>
            <person name="Land M."/>
            <person name="Davenport K.W."/>
            <person name="Woyke T."/>
            <person name="Haggblom M.M."/>
        </authorList>
    </citation>
    <scope>NUCLEOTIDE SEQUENCE</scope>
    <source>
        <strain evidence="5">ATCC BAA-1853 / DSM 23119 / SP1PR4</strain>
    </source>
</reference>
<gene>
    <name evidence="4" type="ordered locus">AciPR4_0729</name>
</gene>
<dbReference type="Gene3D" id="2.130.10.10">
    <property type="entry name" value="YVTN repeat-like/Quinoprotein amine dehydrogenase"/>
    <property type="match status" value="2"/>
</dbReference>
<keyword evidence="2" id="KW-0313">Glucose metabolism</keyword>
<dbReference type="InterPro" id="IPR050282">
    <property type="entry name" value="Cycloisomerase_2"/>
</dbReference>
<dbReference type="GO" id="GO:0006006">
    <property type="term" value="P:glucose metabolic process"/>
    <property type="evidence" value="ECO:0007669"/>
    <property type="project" value="UniProtKB-KW"/>
</dbReference>
<dbReference type="PANTHER" id="PTHR30344">
    <property type="entry name" value="6-PHOSPHOGLUCONOLACTONASE-RELATED"/>
    <property type="match status" value="1"/>
</dbReference>
<protein>
    <recommendedName>
        <fullName evidence="6">Lipoprotein</fullName>
    </recommendedName>
</protein>
<dbReference type="PANTHER" id="PTHR30344:SF1">
    <property type="entry name" value="6-PHOSPHOGLUCONOLACTONASE"/>
    <property type="match status" value="1"/>
</dbReference>
<evidence type="ECO:0008006" key="6">
    <source>
        <dbReference type="Google" id="ProtNLM"/>
    </source>
</evidence>
<organism evidence="4 5">
    <name type="scientific">Terriglobus saanensis (strain ATCC BAA-1853 / DSM 23119 / SP1PR4)</name>
    <dbReference type="NCBI Taxonomy" id="401053"/>
    <lineage>
        <taxon>Bacteria</taxon>
        <taxon>Pseudomonadati</taxon>
        <taxon>Acidobacteriota</taxon>
        <taxon>Terriglobia</taxon>
        <taxon>Terriglobales</taxon>
        <taxon>Acidobacteriaceae</taxon>
        <taxon>Terriglobus</taxon>
    </lineage>
</organism>
<dbReference type="RefSeq" id="WP_013567295.1">
    <property type="nucleotide sequence ID" value="NC_014963.1"/>
</dbReference>
<keyword evidence="2" id="KW-0119">Carbohydrate metabolism</keyword>
<keyword evidence="3" id="KW-0472">Membrane</keyword>
<dbReference type="AlphaFoldDB" id="E8V5M8"/>
<dbReference type="OrthoDB" id="107999at2"/>
<evidence type="ECO:0000256" key="1">
    <source>
        <dbReference type="ARBA" id="ARBA00005564"/>
    </source>
</evidence>
<keyword evidence="3" id="KW-0812">Transmembrane</keyword>
<sequence>MKLSRIGRASLATVVSLAVGLGMTACGGGTIGFMWVLAGKQTSNGSGNSITGFKIDNFTGNLTEVVNSPFTSGGVNPVQAVVKPGGRYVYAVNQGDGTTAGNIALFSVGGDGILSFQQNYSTQGDVTSKPVFLQMDSAGGFLYVLDTQAPFTRDSNSGAILNPIPAGCTIANCGAITVFSVAADTGRLTLVTNATTKNSAGTNITYFPVGPTPSLMKYFSGTLLTVNAPDTSTSQTTQTITSYSANATSGQLTLTTNSTQQTNLTTITSITTGGSYVYLTDAASNTISPYTLGTNGVLQSVTGGPVTNFVSQVTPVWTLTDGTKFVYVLNQTSTNVTTSFSSIGAYTVDSNGKLTKVSDTNNPYPVGAGPVCMVEDPLAKYVYTSNANDGSVTGYEINKSTGQLNALRRGSTFAVTGKPTCLIVSGNVN</sequence>
<dbReference type="SUPFAM" id="SSF75011">
    <property type="entry name" value="3-carboxy-cis,cis-mucoante lactonizing enzyme"/>
    <property type="match status" value="1"/>
</dbReference>
<dbReference type="InterPro" id="IPR015943">
    <property type="entry name" value="WD40/YVTN_repeat-like_dom_sf"/>
</dbReference>
<name>E8V5M8_TERSS</name>
<dbReference type="STRING" id="401053.AciPR4_0729"/>
<dbReference type="eggNOG" id="COG2706">
    <property type="taxonomic scope" value="Bacteria"/>
</dbReference>
<evidence type="ECO:0000313" key="5">
    <source>
        <dbReference type="Proteomes" id="UP000006844"/>
    </source>
</evidence>
<dbReference type="PROSITE" id="PS51257">
    <property type="entry name" value="PROKAR_LIPOPROTEIN"/>
    <property type="match status" value="1"/>
</dbReference>
<dbReference type="EMBL" id="CP002467">
    <property type="protein sequence ID" value="ADV81562.1"/>
    <property type="molecule type" value="Genomic_DNA"/>
</dbReference>